<accession>A0A1R2CP79</accession>
<dbReference type="SMART" id="SM00053">
    <property type="entry name" value="DYNc"/>
    <property type="match status" value="1"/>
</dbReference>
<dbReference type="InterPro" id="IPR000375">
    <property type="entry name" value="Dynamin_stalk"/>
</dbReference>
<protein>
    <recommendedName>
        <fullName evidence="8">Dynamin-type G domain-containing protein</fullName>
    </recommendedName>
</protein>
<dbReference type="Proteomes" id="UP000187209">
    <property type="component" value="Unassembled WGS sequence"/>
</dbReference>
<dbReference type="GO" id="GO:0005737">
    <property type="term" value="C:cytoplasm"/>
    <property type="evidence" value="ECO:0007669"/>
    <property type="project" value="TreeGrafter"/>
</dbReference>
<evidence type="ECO:0000313" key="6">
    <source>
        <dbReference type="EMBL" id="OMJ90807.1"/>
    </source>
</evidence>
<keyword evidence="7" id="KW-1185">Reference proteome</keyword>
<dbReference type="InterPro" id="IPR001401">
    <property type="entry name" value="Dynamin_GTPase"/>
</dbReference>
<dbReference type="GO" id="GO:0016020">
    <property type="term" value="C:membrane"/>
    <property type="evidence" value="ECO:0007669"/>
    <property type="project" value="TreeGrafter"/>
</dbReference>
<dbReference type="Gene3D" id="1.20.120.1240">
    <property type="entry name" value="Dynamin, middle domain"/>
    <property type="match status" value="1"/>
</dbReference>
<dbReference type="GO" id="GO:0005525">
    <property type="term" value="F:GTP binding"/>
    <property type="evidence" value="ECO:0007669"/>
    <property type="project" value="UniProtKB-KW"/>
</dbReference>
<dbReference type="InterPro" id="IPR003130">
    <property type="entry name" value="GED"/>
</dbReference>
<dbReference type="InterPro" id="IPR030381">
    <property type="entry name" value="G_DYNAMIN_dom"/>
</dbReference>
<dbReference type="SUPFAM" id="SSF52540">
    <property type="entry name" value="P-loop containing nucleoside triphosphate hydrolases"/>
    <property type="match status" value="1"/>
</dbReference>
<dbReference type="CDD" id="cd08771">
    <property type="entry name" value="DLP_1"/>
    <property type="match status" value="1"/>
</dbReference>
<dbReference type="PANTHER" id="PTHR11566">
    <property type="entry name" value="DYNAMIN"/>
    <property type="match status" value="1"/>
</dbReference>
<feature type="domain" description="Dynamin-type G" evidence="5">
    <location>
        <begin position="26"/>
        <end position="294"/>
    </location>
</feature>
<dbReference type="Gene3D" id="3.40.50.300">
    <property type="entry name" value="P-loop containing nucleotide triphosphate hydrolases"/>
    <property type="match status" value="1"/>
</dbReference>
<dbReference type="GO" id="GO:0003924">
    <property type="term" value="F:GTPase activity"/>
    <property type="evidence" value="ECO:0007669"/>
    <property type="project" value="InterPro"/>
</dbReference>
<dbReference type="InterPro" id="IPR022812">
    <property type="entry name" value="Dynamin"/>
</dbReference>
<dbReference type="AlphaFoldDB" id="A0A1R2CP79"/>
<evidence type="ECO:0000256" key="3">
    <source>
        <dbReference type="RuleBase" id="RU003932"/>
    </source>
</evidence>
<dbReference type="FunFam" id="3.40.50.300:FF:001027">
    <property type="entry name" value="dynamin-related protein 3A"/>
    <property type="match status" value="1"/>
</dbReference>
<dbReference type="Pfam" id="PF00350">
    <property type="entry name" value="Dynamin_N"/>
    <property type="match status" value="1"/>
</dbReference>
<reference evidence="6 7" key="1">
    <citation type="submission" date="2016-11" db="EMBL/GenBank/DDBJ databases">
        <title>The macronuclear genome of Stentor coeruleus: a giant cell with tiny introns.</title>
        <authorList>
            <person name="Slabodnick M."/>
            <person name="Ruby J.G."/>
            <person name="Reiff S.B."/>
            <person name="Swart E.C."/>
            <person name="Gosai S."/>
            <person name="Prabakaran S."/>
            <person name="Witkowska E."/>
            <person name="Larue G.E."/>
            <person name="Fisher S."/>
            <person name="Freeman R.M."/>
            <person name="Gunawardena J."/>
            <person name="Chu W."/>
            <person name="Stover N.A."/>
            <person name="Gregory B.D."/>
            <person name="Nowacki M."/>
            <person name="Derisi J."/>
            <person name="Roy S.W."/>
            <person name="Marshall W.F."/>
            <person name="Sood P."/>
        </authorList>
    </citation>
    <scope>NUCLEOTIDE SEQUENCE [LARGE SCALE GENOMIC DNA]</scope>
    <source>
        <strain evidence="6">WM001</strain>
    </source>
</reference>
<dbReference type="Pfam" id="PF02212">
    <property type="entry name" value="GED"/>
    <property type="match status" value="1"/>
</dbReference>
<organism evidence="6 7">
    <name type="scientific">Stentor coeruleus</name>
    <dbReference type="NCBI Taxonomy" id="5963"/>
    <lineage>
        <taxon>Eukaryota</taxon>
        <taxon>Sar</taxon>
        <taxon>Alveolata</taxon>
        <taxon>Ciliophora</taxon>
        <taxon>Postciliodesmatophora</taxon>
        <taxon>Heterotrichea</taxon>
        <taxon>Heterotrichida</taxon>
        <taxon>Stentoridae</taxon>
        <taxon>Stentor</taxon>
    </lineage>
</organism>
<sequence>MDSLERLIPTINKLQDVISLINQPHLLSLPQIVVVGPQSSGKSSVLESLVGKDFLPRGAGIVTRRPLILQLVHTQDKDEWGEFLHKPDTKFKDFKLILGEIENATRQIAGTKAGISSDPINLKIYSPKVLDITLVDLPGLTKVAVGDQPQDIEFQIKDMIMEFITRPEAIILAVSNANTDLANSDSLKLAREVDPEGHRTLGILTKIDLMDKGTDARDMLMGNIYPLKLGYVGVVCRSQADINNRKPIEKHLNDEKTFFRNHPAYSTYSDRLGMSYLATRLNTLLIKHIKDTLPVLKENINKMLKSCREELSTYGEGLDGDSGKMFALILQVIESYSRQFRESIEVTMENFMEMSIGAKIKDILFKQFKETIEGIDMFRHLSDELIITAIKNATGIRSSLFIPEQAFEMLMKKLITRLKEPSIACLYQVLNELKQLEQVIKVKEFDVYPNLATEIAQIIDDMLNRFGKPAQHMIENIIKIETTYINIEHPDFIGGAEAIKKINEEGAPIHEVSHFVLDKDTAPLSGFMSPKKVPEVEDEKNKEFRDLEIIKMLISSYYKIVKKNIEDAVPKAIMGFLVNKAKFKIQTELVSTIYKEDKIYELLTEPGDIPERRMKCKELLRSLERANTIINEVRYFT</sequence>
<dbReference type="InterPro" id="IPR045063">
    <property type="entry name" value="Dynamin_N"/>
</dbReference>
<dbReference type="PROSITE" id="PS00410">
    <property type="entry name" value="G_DYNAMIN_1"/>
    <property type="match status" value="1"/>
</dbReference>
<dbReference type="GO" id="GO:0008017">
    <property type="term" value="F:microtubule binding"/>
    <property type="evidence" value="ECO:0007669"/>
    <property type="project" value="TreeGrafter"/>
</dbReference>
<evidence type="ECO:0000259" key="4">
    <source>
        <dbReference type="PROSITE" id="PS51388"/>
    </source>
</evidence>
<dbReference type="Pfam" id="PF01031">
    <property type="entry name" value="Dynamin_M"/>
    <property type="match status" value="1"/>
</dbReference>
<dbReference type="InterPro" id="IPR019762">
    <property type="entry name" value="Dynamin_GTPase_CS"/>
</dbReference>
<evidence type="ECO:0000256" key="2">
    <source>
        <dbReference type="ARBA" id="ARBA00023134"/>
    </source>
</evidence>
<dbReference type="PROSITE" id="PS51718">
    <property type="entry name" value="G_DYNAMIN_2"/>
    <property type="match status" value="1"/>
</dbReference>
<dbReference type="EMBL" id="MPUH01000095">
    <property type="protein sequence ID" value="OMJ90807.1"/>
    <property type="molecule type" value="Genomic_DNA"/>
</dbReference>
<comment type="caution">
    <text evidence="6">The sequence shown here is derived from an EMBL/GenBank/DDBJ whole genome shotgun (WGS) entry which is preliminary data.</text>
</comment>
<proteinExistence type="inferred from homology"/>
<dbReference type="InterPro" id="IPR027417">
    <property type="entry name" value="P-loop_NTPase"/>
</dbReference>
<dbReference type="OrthoDB" id="5061070at2759"/>
<evidence type="ECO:0000259" key="5">
    <source>
        <dbReference type="PROSITE" id="PS51718"/>
    </source>
</evidence>
<evidence type="ECO:0008006" key="8">
    <source>
        <dbReference type="Google" id="ProtNLM"/>
    </source>
</evidence>
<feature type="domain" description="GED" evidence="4">
    <location>
        <begin position="547"/>
        <end position="637"/>
    </location>
</feature>
<gene>
    <name evidence="6" type="ORF">SteCoe_6788</name>
</gene>
<dbReference type="GO" id="GO:0005874">
    <property type="term" value="C:microtubule"/>
    <property type="evidence" value="ECO:0007669"/>
    <property type="project" value="TreeGrafter"/>
</dbReference>
<evidence type="ECO:0000313" key="7">
    <source>
        <dbReference type="Proteomes" id="UP000187209"/>
    </source>
</evidence>
<keyword evidence="2 3" id="KW-0342">GTP-binding</keyword>
<keyword evidence="1 3" id="KW-0547">Nucleotide-binding</keyword>
<dbReference type="PROSITE" id="PS51388">
    <property type="entry name" value="GED"/>
    <property type="match status" value="1"/>
</dbReference>
<dbReference type="SMART" id="SM00302">
    <property type="entry name" value="GED"/>
    <property type="match status" value="1"/>
</dbReference>
<dbReference type="PRINTS" id="PR00195">
    <property type="entry name" value="DYNAMIN"/>
</dbReference>
<evidence type="ECO:0000256" key="1">
    <source>
        <dbReference type="ARBA" id="ARBA00022741"/>
    </source>
</evidence>
<comment type="similarity">
    <text evidence="3">Belongs to the TRAFAC class dynamin-like GTPase superfamily. Dynamin/Fzo/YdjA family.</text>
</comment>
<dbReference type="InterPro" id="IPR020850">
    <property type="entry name" value="GED_dom"/>
</dbReference>
<name>A0A1R2CP79_9CILI</name>